<keyword evidence="2" id="KW-1185">Reference proteome</keyword>
<name>A0A261TZ07_9BORD</name>
<dbReference type="Proteomes" id="UP000216913">
    <property type="component" value="Unassembled WGS sequence"/>
</dbReference>
<protein>
    <submittedName>
        <fullName evidence="1">Uncharacterized protein</fullName>
    </submittedName>
</protein>
<evidence type="ECO:0000313" key="2">
    <source>
        <dbReference type="Proteomes" id="UP000216913"/>
    </source>
</evidence>
<dbReference type="OrthoDB" id="1440810at2"/>
<dbReference type="RefSeq" id="WP_094798933.1">
    <property type="nucleotide sequence ID" value="NZ_NEVP01000003.1"/>
</dbReference>
<comment type="caution">
    <text evidence="1">The sequence shown here is derived from an EMBL/GenBank/DDBJ whole genome shotgun (WGS) entry which is preliminary data.</text>
</comment>
<evidence type="ECO:0000313" key="1">
    <source>
        <dbReference type="EMBL" id="OZI54210.1"/>
    </source>
</evidence>
<gene>
    <name evidence="1" type="ORF">CAL25_05365</name>
</gene>
<dbReference type="EMBL" id="NEVP01000003">
    <property type="protein sequence ID" value="OZI54210.1"/>
    <property type="molecule type" value="Genomic_DNA"/>
</dbReference>
<proteinExistence type="predicted"/>
<dbReference type="Pfam" id="PF19926">
    <property type="entry name" value="DUF6389"/>
    <property type="match status" value="1"/>
</dbReference>
<accession>A0A261TZ07</accession>
<dbReference type="InterPro" id="IPR045661">
    <property type="entry name" value="DUF6389"/>
</dbReference>
<reference evidence="1 2" key="1">
    <citation type="submission" date="2017-05" db="EMBL/GenBank/DDBJ databases">
        <title>Complete and WGS of Bordetella genogroups.</title>
        <authorList>
            <person name="Spilker T."/>
            <person name="LiPuma J."/>
        </authorList>
    </citation>
    <scope>NUCLEOTIDE SEQUENCE [LARGE SCALE GENOMIC DNA]</scope>
    <source>
        <strain evidence="1 2">AU10456</strain>
    </source>
</reference>
<dbReference type="AlphaFoldDB" id="A0A261TZ07"/>
<organism evidence="1 2">
    <name type="scientific">Bordetella genomosp. 5</name>
    <dbReference type="NCBI Taxonomy" id="1395608"/>
    <lineage>
        <taxon>Bacteria</taxon>
        <taxon>Pseudomonadati</taxon>
        <taxon>Pseudomonadota</taxon>
        <taxon>Betaproteobacteria</taxon>
        <taxon>Burkholderiales</taxon>
        <taxon>Alcaligenaceae</taxon>
        <taxon>Bordetella</taxon>
    </lineage>
</organism>
<sequence>MTRHDYEQALLRILDQHADAAGEKLRALIAALPPKAREIHIAIFPDQDGTGTFSIVASLDGPDLYVLNRAIEPHRNLFEVVYTETGLEPEVPTFASHQTAFDVQDVIVDTAMGWVETLWNRCARGHSPLPGLVYGEEGYGQREPIALAA</sequence>